<dbReference type="InterPro" id="IPR032466">
    <property type="entry name" value="Metal_Hydrolase"/>
</dbReference>
<comment type="caution">
    <text evidence="2">The sequence shown here is derived from an EMBL/GenBank/DDBJ whole genome shotgun (WGS) entry which is preliminary data.</text>
</comment>
<proteinExistence type="predicted"/>
<evidence type="ECO:0000313" key="2">
    <source>
        <dbReference type="EMBL" id="MBB6560799.1"/>
    </source>
</evidence>
<dbReference type="CDD" id="cd01300">
    <property type="entry name" value="YtcJ_like"/>
    <property type="match status" value="1"/>
</dbReference>
<dbReference type="GO" id="GO:0016810">
    <property type="term" value="F:hydrolase activity, acting on carbon-nitrogen (but not peptide) bonds"/>
    <property type="evidence" value="ECO:0007669"/>
    <property type="project" value="InterPro"/>
</dbReference>
<gene>
    <name evidence="2" type="ORF">HNP48_003475</name>
</gene>
<dbReference type="InterPro" id="IPR033932">
    <property type="entry name" value="YtcJ-like"/>
</dbReference>
<dbReference type="PANTHER" id="PTHR22642">
    <property type="entry name" value="IMIDAZOLONEPROPIONASE"/>
    <property type="match status" value="1"/>
</dbReference>
<evidence type="ECO:0000259" key="1">
    <source>
        <dbReference type="Pfam" id="PF07969"/>
    </source>
</evidence>
<dbReference type="InterPro" id="IPR011059">
    <property type="entry name" value="Metal-dep_hydrolase_composite"/>
</dbReference>
<reference evidence="2 3" key="1">
    <citation type="submission" date="2020-08" db="EMBL/GenBank/DDBJ databases">
        <title>Functional genomics of gut bacteria from endangered species of beetles.</title>
        <authorList>
            <person name="Carlos-Shanley C."/>
        </authorList>
    </citation>
    <scope>NUCLEOTIDE SEQUENCE [LARGE SCALE GENOMIC DNA]</scope>
    <source>
        <strain evidence="2 3">S00198</strain>
    </source>
</reference>
<feature type="domain" description="Amidohydrolase 3" evidence="1">
    <location>
        <begin position="55"/>
        <end position="538"/>
    </location>
</feature>
<dbReference type="InterPro" id="IPR013108">
    <property type="entry name" value="Amidohydro_3"/>
</dbReference>
<dbReference type="Pfam" id="PF07969">
    <property type="entry name" value="Amidohydro_3"/>
    <property type="match status" value="1"/>
</dbReference>
<keyword evidence="3" id="KW-1185">Reference proteome</keyword>
<dbReference type="SUPFAM" id="SSF51556">
    <property type="entry name" value="Metallo-dependent hydrolases"/>
    <property type="match status" value="1"/>
</dbReference>
<dbReference type="Gene3D" id="2.30.40.10">
    <property type="entry name" value="Urease, subunit C, domain 1"/>
    <property type="match status" value="1"/>
</dbReference>
<evidence type="ECO:0000313" key="3">
    <source>
        <dbReference type="Proteomes" id="UP000575083"/>
    </source>
</evidence>
<protein>
    <submittedName>
        <fullName evidence="2">Putative amidohydrolase YtcJ</fullName>
    </submittedName>
</protein>
<dbReference type="RefSeq" id="WP_184859167.1">
    <property type="nucleotide sequence ID" value="NZ_JACHLK010000006.1"/>
</dbReference>
<sequence>MAQTSTPDLILHHGRFTTLNRAQPTASAVAITGGRFTAVGTDREILPLAGPGTRAIDLQGRSVLPGLIDNHLHIIRGGLNFNMELRWDGVRSLADAMAMLRRQVAVTPAPQWVRVVGGFTEHQFAEKRLPTIAELNAVAPDTPVFILHLYDRALLNAAALRAVGYTRETPAPPGGEIVRDSAGNPTGLLLAKPNAAILYATLAKGPKLPHDYQVNSTRHFMRELNRLGVTGAIDAGGGFQAYPDDYAVIQELADADQLTIRLAYNLFTQKPKQEKEDFLHWTATSQYKQGTDYFRHNGAGEMLVFSAADFEDFRQPRPEMGPEMEDDLEEVVRILAQNRWPWRMHATYDETITRALDVFEKVNRDTPLAGLNWFFDHAETISERSIDRIAALGGGVAVQHRMAYQGEYFVERYGAGAAEATPPVKRMLEKGVKVSAGTDATRVASYNPWVSLSWLVTGKTVGGLQLTPQRNCLDREAALRMWTENVTWFSNEEGKKGRIEVGQLADLVVPDRDFFACPESDIADTTALLTVVGGKVVYGAGDFAAHDGAAPPPAMPDWSPVRTFGGYGAWGDQEGAPLQAVMRRAAAACACANDCNVHGHQHATAWSSQLPIADLKGFWGALGCACWAV</sequence>
<dbReference type="PANTHER" id="PTHR22642:SF21">
    <property type="entry name" value="PERIPLASMIC PROTEIN"/>
    <property type="match status" value="1"/>
</dbReference>
<dbReference type="Gene3D" id="3.20.20.140">
    <property type="entry name" value="Metal-dependent hydrolases"/>
    <property type="match status" value="1"/>
</dbReference>
<dbReference type="Gene3D" id="3.10.310.70">
    <property type="match status" value="1"/>
</dbReference>
<keyword evidence="2" id="KW-0378">Hydrolase</keyword>
<name>A0A7X0PFH7_9BURK</name>
<dbReference type="AlphaFoldDB" id="A0A7X0PFH7"/>
<dbReference type="SUPFAM" id="SSF51338">
    <property type="entry name" value="Composite domain of metallo-dependent hydrolases"/>
    <property type="match status" value="1"/>
</dbReference>
<dbReference type="Proteomes" id="UP000575083">
    <property type="component" value="Unassembled WGS sequence"/>
</dbReference>
<dbReference type="EMBL" id="JACHLK010000006">
    <property type="protein sequence ID" value="MBB6560799.1"/>
    <property type="molecule type" value="Genomic_DNA"/>
</dbReference>
<accession>A0A7X0PFH7</accession>
<organism evidence="2 3">
    <name type="scientific">Acidovorax soli</name>
    <dbReference type="NCBI Taxonomy" id="592050"/>
    <lineage>
        <taxon>Bacteria</taxon>
        <taxon>Pseudomonadati</taxon>
        <taxon>Pseudomonadota</taxon>
        <taxon>Betaproteobacteria</taxon>
        <taxon>Burkholderiales</taxon>
        <taxon>Comamonadaceae</taxon>
        <taxon>Acidovorax</taxon>
    </lineage>
</organism>